<comment type="caution">
    <text evidence="1">The sequence shown here is derived from an EMBL/GenBank/DDBJ whole genome shotgun (WGS) entry which is preliminary data.</text>
</comment>
<reference evidence="1" key="1">
    <citation type="submission" date="2022-02" db="EMBL/GenBank/DDBJ databases">
        <title>Plant Genome Project.</title>
        <authorList>
            <person name="Zhang R.-G."/>
        </authorList>
    </citation>
    <scope>NUCLEOTIDE SEQUENCE</scope>
    <source>
        <strain evidence="1">AT1</strain>
    </source>
</reference>
<sequence length="172" mass="19145">MRLAYALSFLSLSILATIAVLYLHRRSPFSPISVAVRHSLLPFLYTEPKHEKTLPSSLAPHSAICSTATVPRYLCRGTVALAPLSLSLSTIRSVHSDPSGLHRRLCRLRPRQEQPLCGRRRRASSKIEVATNFNNGRCRACGVHVHENFPFGILQLCLVARINYTNVCLSTI</sequence>
<dbReference type="EMBL" id="CM046390">
    <property type="protein sequence ID" value="KAI8564422.1"/>
    <property type="molecule type" value="Genomic_DNA"/>
</dbReference>
<accession>A0ACC0PHC4</accession>
<dbReference type="Proteomes" id="UP001062846">
    <property type="component" value="Chromosome 3"/>
</dbReference>
<protein>
    <submittedName>
        <fullName evidence="1">Uncharacterized protein</fullName>
    </submittedName>
</protein>
<organism evidence="1 2">
    <name type="scientific">Rhododendron molle</name>
    <name type="common">Chinese azalea</name>
    <name type="synonym">Azalea mollis</name>
    <dbReference type="NCBI Taxonomy" id="49168"/>
    <lineage>
        <taxon>Eukaryota</taxon>
        <taxon>Viridiplantae</taxon>
        <taxon>Streptophyta</taxon>
        <taxon>Embryophyta</taxon>
        <taxon>Tracheophyta</taxon>
        <taxon>Spermatophyta</taxon>
        <taxon>Magnoliopsida</taxon>
        <taxon>eudicotyledons</taxon>
        <taxon>Gunneridae</taxon>
        <taxon>Pentapetalae</taxon>
        <taxon>asterids</taxon>
        <taxon>Ericales</taxon>
        <taxon>Ericaceae</taxon>
        <taxon>Ericoideae</taxon>
        <taxon>Rhodoreae</taxon>
        <taxon>Rhododendron</taxon>
    </lineage>
</organism>
<evidence type="ECO:0000313" key="1">
    <source>
        <dbReference type="EMBL" id="KAI8564422.1"/>
    </source>
</evidence>
<proteinExistence type="predicted"/>
<keyword evidence="2" id="KW-1185">Reference proteome</keyword>
<name>A0ACC0PHC4_RHOML</name>
<evidence type="ECO:0000313" key="2">
    <source>
        <dbReference type="Proteomes" id="UP001062846"/>
    </source>
</evidence>
<gene>
    <name evidence="1" type="ORF">RHMOL_Rhmol03G0180400</name>
</gene>